<proteinExistence type="predicted"/>
<keyword evidence="2" id="KW-1185">Reference proteome</keyword>
<reference evidence="2" key="1">
    <citation type="journal article" date="2019" name="Int. J. Syst. Evol. Microbiol.">
        <title>The Global Catalogue of Microorganisms (GCM) 10K type strain sequencing project: providing services to taxonomists for standard genome sequencing and annotation.</title>
        <authorList>
            <consortium name="The Broad Institute Genomics Platform"/>
            <consortium name="The Broad Institute Genome Sequencing Center for Infectious Disease"/>
            <person name="Wu L."/>
            <person name="Ma J."/>
        </authorList>
    </citation>
    <scope>NUCLEOTIDE SEQUENCE [LARGE SCALE GENOMIC DNA]</scope>
    <source>
        <strain evidence="2">KACC 14249</strain>
    </source>
</reference>
<accession>A0ABW1JJT9</accession>
<evidence type="ECO:0000313" key="1">
    <source>
        <dbReference type="EMBL" id="MFC6008979.1"/>
    </source>
</evidence>
<sequence length="91" mass="9548">MTLLQILVVLAVIGAVGAVAAGAVRGGLSEPESSIPDTGLPDGALRPGDVAGLRFSLAFRGYRMDQVDDALDRLSAELTERDAEIARLRDQ</sequence>
<dbReference type="EMBL" id="JBHSRD010000008">
    <property type="protein sequence ID" value="MFC6008979.1"/>
    <property type="molecule type" value="Genomic_DNA"/>
</dbReference>
<dbReference type="InterPro" id="IPR019933">
    <property type="entry name" value="DivIVA_domain"/>
</dbReference>
<dbReference type="RefSeq" id="WP_345717510.1">
    <property type="nucleotide sequence ID" value="NZ_BAABFP010000007.1"/>
</dbReference>
<evidence type="ECO:0000313" key="2">
    <source>
        <dbReference type="Proteomes" id="UP001596189"/>
    </source>
</evidence>
<comment type="caution">
    <text evidence="1">The sequence shown here is derived from an EMBL/GenBank/DDBJ whole genome shotgun (WGS) entry which is preliminary data.</text>
</comment>
<protein>
    <submittedName>
        <fullName evidence="1">DivIVA domain-containing protein</fullName>
    </submittedName>
</protein>
<name>A0ABW1JJT9_9ACTN</name>
<gene>
    <name evidence="1" type="ORF">ACFQDO_17735</name>
</gene>
<dbReference type="Proteomes" id="UP001596189">
    <property type="component" value="Unassembled WGS sequence"/>
</dbReference>
<dbReference type="NCBIfam" id="TIGR03544">
    <property type="entry name" value="DivI1A_domain"/>
    <property type="match status" value="1"/>
</dbReference>
<dbReference type="Gene3D" id="6.10.250.660">
    <property type="match status" value="1"/>
</dbReference>
<organism evidence="1 2">
    <name type="scientific">Angustibacter luteus</name>
    <dbReference type="NCBI Taxonomy" id="658456"/>
    <lineage>
        <taxon>Bacteria</taxon>
        <taxon>Bacillati</taxon>
        <taxon>Actinomycetota</taxon>
        <taxon>Actinomycetes</taxon>
        <taxon>Kineosporiales</taxon>
        <taxon>Kineosporiaceae</taxon>
    </lineage>
</organism>